<dbReference type="EMBL" id="FOLY01000001">
    <property type="protein sequence ID" value="SFC09923.1"/>
    <property type="molecule type" value="Genomic_DNA"/>
</dbReference>
<gene>
    <name evidence="2" type="ORF">SAMN05421848_0538</name>
</gene>
<feature type="transmembrane region" description="Helical" evidence="1">
    <location>
        <begin position="66"/>
        <end position="86"/>
    </location>
</feature>
<dbReference type="OrthoDB" id="6183864at2"/>
<keyword evidence="1" id="KW-0472">Membrane</keyword>
<evidence type="ECO:0000313" key="3">
    <source>
        <dbReference type="Proteomes" id="UP000199046"/>
    </source>
</evidence>
<accession>A0A1I1GKR1</accession>
<reference evidence="3" key="1">
    <citation type="submission" date="2016-10" db="EMBL/GenBank/DDBJ databases">
        <authorList>
            <person name="Varghese N."/>
            <person name="Submissions S."/>
        </authorList>
    </citation>
    <scope>NUCLEOTIDE SEQUENCE [LARGE SCALE GENOMIC DNA]</scope>
    <source>
        <strain evidence="3">DSM 23439</strain>
    </source>
</reference>
<organism evidence="2 3">
    <name type="scientific">Kushneria avicenniae</name>
    <dbReference type="NCBI Taxonomy" id="402385"/>
    <lineage>
        <taxon>Bacteria</taxon>
        <taxon>Pseudomonadati</taxon>
        <taxon>Pseudomonadota</taxon>
        <taxon>Gammaproteobacteria</taxon>
        <taxon>Oceanospirillales</taxon>
        <taxon>Halomonadaceae</taxon>
        <taxon>Kushneria</taxon>
    </lineage>
</organism>
<evidence type="ECO:0000256" key="1">
    <source>
        <dbReference type="SAM" id="Phobius"/>
    </source>
</evidence>
<name>A0A1I1GKR1_9GAMM</name>
<dbReference type="AlphaFoldDB" id="A0A1I1GKR1"/>
<keyword evidence="1" id="KW-0812">Transmembrane</keyword>
<proteinExistence type="predicted"/>
<dbReference type="RefSeq" id="WP_090130509.1">
    <property type="nucleotide sequence ID" value="NZ_FOLY01000001.1"/>
</dbReference>
<protein>
    <submittedName>
        <fullName evidence="2">Uncharacterized protein</fullName>
    </submittedName>
</protein>
<keyword evidence="3" id="KW-1185">Reference proteome</keyword>
<evidence type="ECO:0000313" key="2">
    <source>
        <dbReference type="EMBL" id="SFC09923.1"/>
    </source>
</evidence>
<keyword evidence="1" id="KW-1133">Transmembrane helix</keyword>
<sequence length="94" mass="10549">MTIAVIWIVIFAIATALAWKSWENGFGKMVNRWVPTMLRLDDDQISRTTWSIVAGVLFATLMTHPASMLLTLILIALLALIIRAVIRFALSKVH</sequence>
<dbReference type="Proteomes" id="UP000199046">
    <property type="component" value="Unassembled WGS sequence"/>
</dbReference>